<gene>
    <name evidence="2" type="ORF">CYMTET_6862</name>
</gene>
<protein>
    <submittedName>
        <fullName evidence="2">Uncharacterized protein</fullName>
    </submittedName>
</protein>
<sequence>MQSTSSTKSKGVLRGLIRTPKPASHARSADGSVSASGGVGPPASPKFPPEDPILRHEVLVLEKPLGVEVSPMELFEDTSRLETTPYRKSHVDGKI</sequence>
<accession>A0AAE0GWR7</accession>
<organism evidence="2 3">
    <name type="scientific">Cymbomonas tetramitiformis</name>
    <dbReference type="NCBI Taxonomy" id="36881"/>
    <lineage>
        <taxon>Eukaryota</taxon>
        <taxon>Viridiplantae</taxon>
        <taxon>Chlorophyta</taxon>
        <taxon>Pyramimonadophyceae</taxon>
        <taxon>Pyramimonadales</taxon>
        <taxon>Pyramimonadaceae</taxon>
        <taxon>Cymbomonas</taxon>
    </lineage>
</organism>
<proteinExistence type="predicted"/>
<evidence type="ECO:0000313" key="2">
    <source>
        <dbReference type="EMBL" id="KAK3285536.1"/>
    </source>
</evidence>
<reference evidence="2 3" key="1">
    <citation type="journal article" date="2015" name="Genome Biol. Evol.">
        <title>Comparative Genomics of a Bacterivorous Green Alga Reveals Evolutionary Causalities and Consequences of Phago-Mixotrophic Mode of Nutrition.</title>
        <authorList>
            <person name="Burns J.A."/>
            <person name="Paasch A."/>
            <person name="Narechania A."/>
            <person name="Kim E."/>
        </authorList>
    </citation>
    <scope>NUCLEOTIDE SEQUENCE [LARGE SCALE GENOMIC DNA]</scope>
    <source>
        <strain evidence="2 3">PLY_AMNH</strain>
    </source>
</reference>
<dbReference type="Proteomes" id="UP001190700">
    <property type="component" value="Unassembled WGS sequence"/>
</dbReference>
<dbReference type="AlphaFoldDB" id="A0AAE0GWR7"/>
<feature type="region of interest" description="Disordered" evidence="1">
    <location>
        <begin position="1"/>
        <end position="51"/>
    </location>
</feature>
<dbReference type="EMBL" id="LGRX02001779">
    <property type="protein sequence ID" value="KAK3285536.1"/>
    <property type="molecule type" value="Genomic_DNA"/>
</dbReference>
<keyword evidence="3" id="KW-1185">Reference proteome</keyword>
<evidence type="ECO:0000313" key="3">
    <source>
        <dbReference type="Proteomes" id="UP001190700"/>
    </source>
</evidence>
<evidence type="ECO:0000256" key="1">
    <source>
        <dbReference type="SAM" id="MobiDB-lite"/>
    </source>
</evidence>
<name>A0AAE0GWR7_9CHLO</name>
<comment type="caution">
    <text evidence="2">The sequence shown here is derived from an EMBL/GenBank/DDBJ whole genome shotgun (WGS) entry which is preliminary data.</text>
</comment>